<organism evidence="1 2">
    <name type="scientific">Embleya scabrispora</name>
    <dbReference type="NCBI Taxonomy" id="159449"/>
    <lineage>
        <taxon>Bacteria</taxon>
        <taxon>Bacillati</taxon>
        <taxon>Actinomycetota</taxon>
        <taxon>Actinomycetes</taxon>
        <taxon>Kitasatosporales</taxon>
        <taxon>Streptomycetaceae</taxon>
        <taxon>Embleya</taxon>
    </lineage>
</organism>
<reference evidence="1 2" key="1">
    <citation type="submission" date="2017-03" db="EMBL/GenBank/DDBJ databases">
        <title>Draft genome sequence of Streptomyces scabrisporus NF3, endophyte isolated from Amphipterygium adstringens.</title>
        <authorList>
            <person name="Vazquez M."/>
            <person name="Ceapa C.D."/>
            <person name="Rodriguez Luna D."/>
            <person name="Sanchez Esquivel S."/>
        </authorList>
    </citation>
    <scope>NUCLEOTIDE SEQUENCE [LARGE SCALE GENOMIC DNA]</scope>
    <source>
        <strain evidence="1 2">NF3</strain>
    </source>
</reference>
<sequence>MENFAYPGADKIKTEKGILLKRGDGHILLTGCAAGTGQLEVWARGKGQFCFRVIGDSGLLTLEVPSVYAVKGAAAQSADVTLTAADSTRQDIEVGKDTWTPVGESADPQSREFALLEIRTSK</sequence>
<dbReference type="EMBL" id="MWQN01000003">
    <property type="protein sequence ID" value="OPC77747.1"/>
    <property type="molecule type" value="Genomic_DNA"/>
</dbReference>
<comment type="caution">
    <text evidence="1">The sequence shown here is derived from an EMBL/GenBank/DDBJ whole genome shotgun (WGS) entry which is preliminary data.</text>
</comment>
<dbReference type="STRING" id="159449.B4N89_36265"/>
<proteinExistence type="predicted"/>
<dbReference type="AlphaFoldDB" id="A0A1T3NLM4"/>
<accession>A0A1T3NLM4</accession>
<evidence type="ECO:0000313" key="2">
    <source>
        <dbReference type="Proteomes" id="UP000190037"/>
    </source>
</evidence>
<protein>
    <submittedName>
        <fullName evidence="1">Uncharacterized protein</fullName>
    </submittedName>
</protein>
<dbReference type="OrthoDB" id="3373619at2"/>
<gene>
    <name evidence="1" type="ORF">B4N89_36265</name>
</gene>
<dbReference type="Proteomes" id="UP000190037">
    <property type="component" value="Unassembled WGS sequence"/>
</dbReference>
<name>A0A1T3NLM4_9ACTN</name>
<keyword evidence="2" id="KW-1185">Reference proteome</keyword>
<evidence type="ECO:0000313" key="1">
    <source>
        <dbReference type="EMBL" id="OPC77747.1"/>
    </source>
</evidence>